<dbReference type="GO" id="GO:0008615">
    <property type="term" value="P:pyridoxine biosynthetic process"/>
    <property type="evidence" value="ECO:0007669"/>
    <property type="project" value="InterPro"/>
</dbReference>
<dbReference type="InterPro" id="IPR012349">
    <property type="entry name" value="Split_barrel_FMN-bd"/>
</dbReference>
<evidence type="ECO:0000256" key="2">
    <source>
        <dbReference type="ARBA" id="ARBA00022630"/>
    </source>
</evidence>
<feature type="binding site" evidence="5">
    <location>
        <begin position="119"/>
        <end position="120"/>
    </location>
    <ligand>
        <name>FMN</name>
        <dbReference type="ChEBI" id="CHEBI:58210"/>
    </ligand>
</feature>
<dbReference type="PIRSF" id="PIRSF000190">
    <property type="entry name" value="Pyd_amn-ph_oxd"/>
    <property type="match status" value="1"/>
</dbReference>
<dbReference type="InterPro" id="IPR011576">
    <property type="entry name" value="Pyridox_Oxase_N"/>
</dbReference>
<feature type="domain" description="Pyridoxamine 5'-phosphate oxidase N-terminal" evidence="6">
    <location>
        <begin position="23"/>
        <end position="136"/>
    </location>
</feature>
<dbReference type="InterPro" id="IPR019576">
    <property type="entry name" value="Pyridoxamine_oxidase_dimer_C"/>
</dbReference>
<evidence type="ECO:0000259" key="7">
    <source>
        <dbReference type="Pfam" id="PF10590"/>
    </source>
</evidence>
<dbReference type="PANTHER" id="PTHR10851">
    <property type="entry name" value="PYRIDOXINE-5-PHOSPHATE OXIDASE"/>
    <property type="match status" value="1"/>
</dbReference>
<evidence type="ECO:0000313" key="9">
    <source>
        <dbReference type="Proteomes" id="UP001214530"/>
    </source>
</evidence>
<evidence type="ECO:0000256" key="5">
    <source>
        <dbReference type="PIRSR" id="PIRSR000190-2"/>
    </source>
</evidence>
<comment type="cofactor">
    <cofactor evidence="5">
        <name>FMN</name>
        <dbReference type="ChEBI" id="CHEBI:58210"/>
    </cofactor>
    <text evidence="5">Binds 1 FMN per subunit.</text>
</comment>
<evidence type="ECO:0000259" key="6">
    <source>
        <dbReference type="Pfam" id="PF01243"/>
    </source>
</evidence>
<dbReference type="InterPro" id="IPR000659">
    <property type="entry name" value="Pyridox_Oxase"/>
</dbReference>
<dbReference type="EC" id="1.4.3.5" evidence="8"/>
<comment type="similarity">
    <text evidence="1">Belongs to the pyridoxamine 5'-phosphate oxidase family.</text>
</comment>
<reference evidence="8" key="1">
    <citation type="submission" date="2023-03" db="EMBL/GenBank/DDBJ databases">
        <title>Andean soil-derived lignocellulolytic bacterial consortium as a source of novel taxa and putative plastic-active enzymes.</title>
        <authorList>
            <person name="Diaz-Garcia L."/>
            <person name="Chuvochina M."/>
            <person name="Feuerriegel G."/>
            <person name="Bunk B."/>
            <person name="Sproer C."/>
            <person name="Streit W.R."/>
            <person name="Rodriguez L.M."/>
            <person name="Overmann J."/>
            <person name="Jimenez D.J."/>
        </authorList>
    </citation>
    <scope>NUCLEOTIDE SEQUENCE</scope>
    <source>
        <strain evidence="8">MAG 3858</strain>
    </source>
</reference>
<evidence type="ECO:0000313" key="8">
    <source>
        <dbReference type="EMBL" id="WEK21733.1"/>
    </source>
</evidence>
<accession>A0AAJ5WCV3</accession>
<name>A0AAJ5WCV3_9SPHI</name>
<dbReference type="EMBL" id="CP119313">
    <property type="protein sequence ID" value="WEK21733.1"/>
    <property type="molecule type" value="Genomic_DNA"/>
</dbReference>
<sequence>MSPITLFNDWHKIELELNTLKFASACCLSTIGLDGYPNARFVSLKKIIEDSFLIVGSLTSKKGLELQYCNKASLTFWFPFTQKQIRIQGDVHFVTNEEADRCFQLRPREEQLIALVSEQSEEIYHPEILQIKYSQAAVQFKKKPIPRPLSWGGFLLKPIRMEFFSFKNNGFPNRILFTKVQHLWETKILQP</sequence>
<feature type="binding site" evidence="5">
    <location>
        <position position="62"/>
    </location>
    <ligand>
        <name>FMN</name>
        <dbReference type="ChEBI" id="CHEBI:58210"/>
    </ligand>
</feature>
<organism evidence="8 9">
    <name type="scientific">Candidatus Pedobacter colombiensis</name>
    <dbReference type="NCBI Taxonomy" id="3121371"/>
    <lineage>
        <taxon>Bacteria</taxon>
        <taxon>Pseudomonadati</taxon>
        <taxon>Bacteroidota</taxon>
        <taxon>Sphingobacteriia</taxon>
        <taxon>Sphingobacteriales</taxon>
        <taxon>Sphingobacteriaceae</taxon>
        <taxon>Pedobacter</taxon>
    </lineage>
</organism>
<dbReference type="SUPFAM" id="SSF50475">
    <property type="entry name" value="FMN-binding split barrel"/>
    <property type="match status" value="1"/>
</dbReference>
<feature type="domain" description="Pyridoxine 5'-phosphate oxidase dimerisation C-terminal" evidence="7">
    <location>
        <begin position="151"/>
        <end position="191"/>
    </location>
</feature>
<dbReference type="AlphaFoldDB" id="A0AAJ5WCV3"/>
<protein>
    <submittedName>
        <fullName evidence="8">Pyridoxal 5'-phosphate synthase</fullName>
        <ecNumber evidence="8">1.4.3.5</ecNumber>
    </submittedName>
</protein>
<keyword evidence="3 5" id="KW-0288">FMN</keyword>
<evidence type="ECO:0000256" key="1">
    <source>
        <dbReference type="ARBA" id="ARBA00007301"/>
    </source>
</evidence>
<dbReference type="PANTHER" id="PTHR10851:SF0">
    <property type="entry name" value="PYRIDOXINE-5'-PHOSPHATE OXIDASE"/>
    <property type="match status" value="1"/>
</dbReference>
<dbReference type="Gene3D" id="2.30.110.10">
    <property type="entry name" value="Electron Transport, Fmn-binding Protein, Chain A"/>
    <property type="match status" value="1"/>
</dbReference>
<dbReference type="Proteomes" id="UP001214530">
    <property type="component" value="Chromosome"/>
</dbReference>
<dbReference type="GO" id="GO:0004733">
    <property type="term" value="F:pyridoxamine phosphate oxidase activity"/>
    <property type="evidence" value="ECO:0007669"/>
    <property type="project" value="UniProtKB-EC"/>
</dbReference>
<proteinExistence type="inferred from homology"/>
<evidence type="ECO:0000256" key="4">
    <source>
        <dbReference type="ARBA" id="ARBA00023002"/>
    </source>
</evidence>
<feature type="binding site" evidence="5">
    <location>
        <position position="174"/>
    </location>
    <ligand>
        <name>FMN</name>
        <dbReference type="ChEBI" id="CHEBI:58210"/>
    </ligand>
</feature>
<dbReference type="Pfam" id="PF01243">
    <property type="entry name" value="PNPOx_N"/>
    <property type="match status" value="1"/>
</dbReference>
<feature type="binding site" evidence="5">
    <location>
        <position position="84"/>
    </location>
    <ligand>
        <name>FMN</name>
        <dbReference type="ChEBI" id="CHEBI:58210"/>
    </ligand>
</feature>
<keyword evidence="4 8" id="KW-0560">Oxidoreductase</keyword>
<dbReference type="GO" id="GO:0010181">
    <property type="term" value="F:FMN binding"/>
    <property type="evidence" value="ECO:0007669"/>
    <property type="project" value="InterPro"/>
</dbReference>
<keyword evidence="2" id="KW-0285">Flavoprotein</keyword>
<dbReference type="Pfam" id="PF10590">
    <property type="entry name" value="PNP_phzG_C"/>
    <property type="match status" value="1"/>
</dbReference>
<dbReference type="NCBIfam" id="NF004231">
    <property type="entry name" value="PRK05679.1"/>
    <property type="match status" value="1"/>
</dbReference>
<gene>
    <name evidence="8" type="ORF">P0Y49_11370</name>
</gene>
<feature type="binding site" evidence="5">
    <location>
        <position position="61"/>
    </location>
    <ligand>
        <name>FMN</name>
        <dbReference type="ChEBI" id="CHEBI:58210"/>
    </ligand>
</feature>
<evidence type="ECO:0000256" key="3">
    <source>
        <dbReference type="ARBA" id="ARBA00022643"/>
    </source>
</evidence>
<feature type="binding site" evidence="5">
    <location>
        <begin position="40"/>
        <end position="45"/>
    </location>
    <ligand>
        <name>FMN</name>
        <dbReference type="ChEBI" id="CHEBI:58210"/>
    </ligand>
</feature>